<evidence type="ECO:0000313" key="1">
    <source>
        <dbReference type="EMBL" id="CAH8384928.1"/>
    </source>
</evidence>
<sequence>MCLSLCFWRHTFFISGDPALSLGNDGSVTIDFADFEIDALQCWSSSVEGVFGEVCECLEVCAWWFGESDEISTLLLVEALRWKDLVLKQGGEALFLVEPALSSLSAVNLLWTGKMVKLV</sequence>
<dbReference type="AlphaFoldDB" id="A0ABC8LMF9"/>
<protein>
    <submittedName>
        <fullName evidence="1">Uncharacterized protein</fullName>
    </submittedName>
</protein>
<keyword evidence="2" id="KW-1185">Reference proteome</keyword>
<gene>
    <name evidence="1" type="ORF">ERUC_LOCUS37411</name>
</gene>
<organism evidence="1 2">
    <name type="scientific">Eruca vesicaria subsp. sativa</name>
    <name type="common">Garden rocket</name>
    <name type="synonym">Eruca sativa</name>
    <dbReference type="NCBI Taxonomy" id="29727"/>
    <lineage>
        <taxon>Eukaryota</taxon>
        <taxon>Viridiplantae</taxon>
        <taxon>Streptophyta</taxon>
        <taxon>Embryophyta</taxon>
        <taxon>Tracheophyta</taxon>
        <taxon>Spermatophyta</taxon>
        <taxon>Magnoliopsida</taxon>
        <taxon>eudicotyledons</taxon>
        <taxon>Gunneridae</taxon>
        <taxon>Pentapetalae</taxon>
        <taxon>rosids</taxon>
        <taxon>malvids</taxon>
        <taxon>Brassicales</taxon>
        <taxon>Brassicaceae</taxon>
        <taxon>Brassiceae</taxon>
        <taxon>Eruca</taxon>
    </lineage>
</organism>
<evidence type="ECO:0000313" key="2">
    <source>
        <dbReference type="Proteomes" id="UP001642260"/>
    </source>
</evidence>
<accession>A0ABC8LMF9</accession>
<dbReference type="Proteomes" id="UP001642260">
    <property type="component" value="Unassembled WGS sequence"/>
</dbReference>
<proteinExistence type="predicted"/>
<dbReference type="EMBL" id="CAKOAT010640709">
    <property type="protein sequence ID" value="CAH8384928.1"/>
    <property type="molecule type" value="Genomic_DNA"/>
</dbReference>
<reference evidence="1 2" key="1">
    <citation type="submission" date="2022-03" db="EMBL/GenBank/DDBJ databases">
        <authorList>
            <person name="Macdonald S."/>
            <person name="Ahmed S."/>
            <person name="Newling K."/>
        </authorList>
    </citation>
    <scope>NUCLEOTIDE SEQUENCE [LARGE SCALE GENOMIC DNA]</scope>
</reference>
<name>A0ABC8LMF9_ERUVS</name>
<comment type="caution">
    <text evidence="1">The sequence shown here is derived from an EMBL/GenBank/DDBJ whole genome shotgun (WGS) entry which is preliminary data.</text>
</comment>